<protein>
    <submittedName>
        <fullName evidence="2">CDP-alcohol phosphatidyltransferase family protein</fullName>
    </submittedName>
</protein>
<dbReference type="InterPro" id="IPR043130">
    <property type="entry name" value="CDP-OH_PTrfase_TM_dom"/>
</dbReference>
<accession>A0ABU4H2N9</accession>
<sequence>MMERLARGQALAALGSAQKPAAGVPAYLRWVNRPLGGRVAVEAATLGATPNQLTAVSAALGAGGVLFIGLAPGPWAPVLGALLLLAGYVFDSADGQLSRIQRGGSPAGEWLDHVVDGVRAPLVHIAVAAHLFRAESPPGLIAVAVLFSVLVSAWFLSQLLAEKLLPKSTARPARGRPGFVDSLVKQPQDPSTTYVVIALLGLPVVFALLYPLLFLWHLLTFGASLSRKYRQLRSL</sequence>
<keyword evidence="1" id="KW-0472">Membrane</keyword>
<dbReference type="Proteomes" id="UP001283109">
    <property type="component" value="Unassembled WGS sequence"/>
</dbReference>
<evidence type="ECO:0000313" key="3">
    <source>
        <dbReference type="Proteomes" id="UP001283109"/>
    </source>
</evidence>
<evidence type="ECO:0000256" key="1">
    <source>
        <dbReference type="SAM" id="Phobius"/>
    </source>
</evidence>
<dbReference type="InterPro" id="IPR000462">
    <property type="entry name" value="CDP-OH_P_trans"/>
</dbReference>
<dbReference type="Gene3D" id="1.20.120.1760">
    <property type="match status" value="1"/>
</dbReference>
<keyword evidence="3" id="KW-1185">Reference proteome</keyword>
<keyword evidence="1" id="KW-1133">Transmembrane helix</keyword>
<organism evidence="2 3">
    <name type="scientific">Microbacterium arthrosphaerae</name>
    <dbReference type="NCBI Taxonomy" id="792652"/>
    <lineage>
        <taxon>Bacteria</taxon>
        <taxon>Bacillati</taxon>
        <taxon>Actinomycetota</taxon>
        <taxon>Actinomycetes</taxon>
        <taxon>Micrococcales</taxon>
        <taxon>Microbacteriaceae</taxon>
        <taxon>Microbacterium</taxon>
    </lineage>
</organism>
<keyword evidence="1" id="KW-0812">Transmembrane</keyword>
<dbReference type="RefSeq" id="WP_318354125.1">
    <property type="nucleotide sequence ID" value="NZ_JAWQEV010000004.1"/>
</dbReference>
<feature type="transmembrane region" description="Helical" evidence="1">
    <location>
        <begin position="194"/>
        <end position="219"/>
    </location>
</feature>
<dbReference type="EMBL" id="JAWQEV010000004">
    <property type="protein sequence ID" value="MDW4573603.1"/>
    <property type="molecule type" value="Genomic_DNA"/>
</dbReference>
<feature type="transmembrane region" description="Helical" evidence="1">
    <location>
        <begin position="65"/>
        <end position="90"/>
    </location>
</feature>
<reference evidence="2 3" key="1">
    <citation type="submission" date="2023-11" db="EMBL/GenBank/DDBJ databases">
        <title>Draft genome sequence of Microbacterium arthrosphaerae JCM 30492.</title>
        <authorList>
            <person name="Zhang G."/>
            <person name="Ding Y."/>
        </authorList>
    </citation>
    <scope>NUCLEOTIDE SEQUENCE [LARGE SCALE GENOMIC DNA]</scope>
    <source>
        <strain evidence="2 3">JCM 30492</strain>
    </source>
</reference>
<feature type="transmembrane region" description="Helical" evidence="1">
    <location>
        <begin position="140"/>
        <end position="161"/>
    </location>
</feature>
<gene>
    <name evidence="2" type="ORF">R8Z58_12540</name>
</gene>
<dbReference type="Pfam" id="PF01066">
    <property type="entry name" value="CDP-OH_P_transf"/>
    <property type="match status" value="1"/>
</dbReference>
<evidence type="ECO:0000313" key="2">
    <source>
        <dbReference type="EMBL" id="MDW4573603.1"/>
    </source>
</evidence>
<comment type="caution">
    <text evidence="2">The sequence shown here is derived from an EMBL/GenBank/DDBJ whole genome shotgun (WGS) entry which is preliminary data.</text>
</comment>
<proteinExistence type="predicted"/>
<name>A0ABU4H2N9_9MICO</name>